<protein>
    <submittedName>
        <fullName evidence="3">Uncharacterized protein</fullName>
    </submittedName>
</protein>
<keyword evidence="2" id="KW-0812">Transmembrane</keyword>
<comment type="caution">
    <text evidence="3">The sequence shown here is derived from an EMBL/GenBank/DDBJ whole genome shotgun (WGS) entry which is preliminary data.</text>
</comment>
<sequence length="71" mass="7270">MKNSPPEIAAEETLRSAQHEANEDAAEGAANDFGLVMILRLSAFLCFAGLGLGALLLGSSLRGAALAGRDV</sequence>
<feature type="compositionally biased region" description="Basic and acidic residues" evidence="1">
    <location>
        <begin position="12"/>
        <end position="22"/>
    </location>
</feature>
<feature type="region of interest" description="Disordered" evidence="1">
    <location>
        <begin position="1"/>
        <end position="23"/>
    </location>
</feature>
<keyword evidence="2" id="KW-1133">Transmembrane helix</keyword>
<reference evidence="3 4" key="1">
    <citation type="journal article" date="2013" name="Mar. Genomics">
        <title>Expression of sulfatases in Rhodopirellula baltica and the diversity of sulfatases in the genus Rhodopirellula.</title>
        <authorList>
            <person name="Wegner C.E."/>
            <person name="Richter-Heitmann T."/>
            <person name="Klindworth A."/>
            <person name="Klockow C."/>
            <person name="Richter M."/>
            <person name="Achstetter T."/>
            <person name="Glockner F.O."/>
            <person name="Harder J."/>
        </authorList>
    </citation>
    <scope>NUCLEOTIDE SEQUENCE [LARGE SCALE GENOMIC DNA]</scope>
    <source>
        <strain evidence="3 4">WH47</strain>
    </source>
</reference>
<accession>F2AZB4</accession>
<gene>
    <name evidence="3" type="ORF">RBWH47_01407</name>
</gene>
<evidence type="ECO:0000313" key="3">
    <source>
        <dbReference type="EMBL" id="EGF25006.1"/>
    </source>
</evidence>
<keyword evidence="2" id="KW-0472">Membrane</keyword>
<feature type="transmembrane region" description="Helical" evidence="2">
    <location>
        <begin position="37"/>
        <end position="57"/>
    </location>
</feature>
<proteinExistence type="predicted"/>
<evidence type="ECO:0000256" key="1">
    <source>
        <dbReference type="SAM" id="MobiDB-lite"/>
    </source>
</evidence>
<dbReference type="Proteomes" id="UP000006222">
    <property type="component" value="Unassembled WGS sequence"/>
</dbReference>
<dbReference type="PATRIC" id="fig|991778.3.peg.5369"/>
<dbReference type="AlphaFoldDB" id="F2AZB4"/>
<organism evidence="3 4">
    <name type="scientific">Rhodopirellula baltica WH47</name>
    <dbReference type="NCBI Taxonomy" id="991778"/>
    <lineage>
        <taxon>Bacteria</taxon>
        <taxon>Pseudomonadati</taxon>
        <taxon>Planctomycetota</taxon>
        <taxon>Planctomycetia</taxon>
        <taxon>Pirellulales</taxon>
        <taxon>Pirellulaceae</taxon>
        <taxon>Rhodopirellula</taxon>
    </lineage>
</organism>
<evidence type="ECO:0000313" key="4">
    <source>
        <dbReference type="Proteomes" id="UP000006222"/>
    </source>
</evidence>
<name>F2AZB4_RHOBT</name>
<dbReference type="EMBL" id="AFAR01000256">
    <property type="protein sequence ID" value="EGF25006.1"/>
    <property type="molecule type" value="Genomic_DNA"/>
</dbReference>
<evidence type="ECO:0000256" key="2">
    <source>
        <dbReference type="SAM" id="Phobius"/>
    </source>
</evidence>